<sequence length="313" mass="33027">MNTTAISADQIRQCLQEAHDRFLLAPGGKNASYIPALARVDSKLFGLAAATVDGQVITVGDSEVPFAIESISKAFNLSLVMDVLGAATVRRKIGAEATGEAFNSVMALELHGGRPLNPLVNAGAISAVSLVPGGNAAAVWTKMMARFTELAGHELPVMNEVYESESATNQHNKGLAWLLDSYGFLYNDPTQSVDLYTRMCSLAVSTRDLAVMGACYAAGGINPLTTRRVVRREHVPQILADMMMEGLYTGSGDWLYANGLPAKSGVGGGLVCVVPGRLALAAFSPPLDEAGNSVRGQLALSYVIDELGLSLLR</sequence>
<feature type="binding site" evidence="5">
    <location>
        <position position="266"/>
    </location>
    <ligand>
        <name>substrate</name>
    </ligand>
</feature>
<evidence type="ECO:0000256" key="3">
    <source>
        <dbReference type="ARBA" id="ARBA00022801"/>
    </source>
</evidence>
<comment type="caution">
    <text evidence="6">The sequence shown here is derived from an EMBL/GenBank/DDBJ whole genome shotgun (WGS) entry which is preliminary data.</text>
</comment>
<dbReference type="PANTHER" id="PTHR12544">
    <property type="entry name" value="GLUTAMINASE"/>
    <property type="match status" value="1"/>
</dbReference>
<dbReference type="EMBL" id="DXFQ01000046">
    <property type="protein sequence ID" value="HIX19496.1"/>
    <property type="molecule type" value="Genomic_DNA"/>
</dbReference>
<feature type="binding site" evidence="5">
    <location>
        <position position="172"/>
    </location>
    <ligand>
        <name>substrate</name>
    </ligand>
</feature>
<feature type="binding site" evidence="5">
    <location>
        <position position="165"/>
    </location>
    <ligand>
        <name>substrate</name>
    </ligand>
</feature>
<evidence type="ECO:0000313" key="6">
    <source>
        <dbReference type="EMBL" id="HIX19496.1"/>
    </source>
</evidence>
<dbReference type="EC" id="3.5.1.2" evidence="2 5"/>
<feature type="binding site" evidence="5">
    <location>
        <position position="70"/>
    </location>
    <ligand>
        <name>substrate</name>
    </ligand>
</feature>
<dbReference type="AlphaFoldDB" id="A0A9D1VAF2"/>
<name>A0A9D1VAF2_9BACT</name>
<evidence type="ECO:0000256" key="5">
    <source>
        <dbReference type="HAMAP-Rule" id="MF_00313"/>
    </source>
</evidence>
<accession>A0A9D1VAF2</accession>
<dbReference type="InterPro" id="IPR012338">
    <property type="entry name" value="Beta-lactam/transpept-like"/>
</dbReference>
<keyword evidence="5" id="KW-0007">Acetylation</keyword>
<proteinExistence type="inferred from homology"/>
<gene>
    <name evidence="5 6" type="primary">glsA</name>
    <name evidence="6" type="ORF">H9862_02705</name>
</gene>
<feature type="binding site" evidence="5">
    <location>
        <position position="248"/>
    </location>
    <ligand>
        <name>substrate</name>
    </ligand>
</feature>
<comment type="similarity">
    <text evidence="1 5">Belongs to the glutaminase family.</text>
</comment>
<evidence type="ECO:0000256" key="2">
    <source>
        <dbReference type="ARBA" id="ARBA00012918"/>
    </source>
</evidence>
<dbReference type="GO" id="GO:0004359">
    <property type="term" value="F:glutaminase activity"/>
    <property type="evidence" value="ECO:0007669"/>
    <property type="project" value="UniProtKB-UniRule"/>
</dbReference>
<dbReference type="PANTHER" id="PTHR12544:SF48">
    <property type="entry name" value="GLUTAMINASE 1"/>
    <property type="match status" value="1"/>
</dbReference>
<feature type="binding site" evidence="5">
    <location>
        <position position="196"/>
    </location>
    <ligand>
        <name>substrate</name>
    </ligand>
</feature>
<comment type="subunit">
    <text evidence="5">Homotetramer.</text>
</comment>
<comment type="catalytic activity">
    <reaction evidence="4 5">
        <text>L-glutamine + H2O = L-glutamate + NH4(+)</text>
        <dbReference type="Rhea" id="RHEA:15889"/>
        <dbReference type="ChEBI" id="CHEBI:15377"/>
        <dbReference type="ChEBI" id="CHEBI:28938"/>
        <dbReference type="ChEBI" id="CHEBI:29985"/>
        <dbReference type="ChEBI" id="CHEBI:58359"/>
        <dbReference type="EC" id="3.5.1.2"/>
    </reaction>
</comment>
<dbReference type="Proteomes" id="UP000823964">
    <property type="component" value="Unassembled WGS sequence"/>
</dbReference>
<evidence type="ECO:0000256" key="1">
    <source>
        <dbReference type="ARBA" id="ARBA00011076"/>
    </source>
</evidence>
<reference evidence="6" key="2">
    <citation type="submission" date="2021-04" db="EMBL/GenBank/DDBJ databases">
        <authorList>
            <person name="Gilroy R."/>
        </authorList>
    </citation>
    <scope>NUCLEOTIDE SEQUENCE</scope>
    <source>
        <strain evidence="6">14975</strain>
    </source>
</reference>
<keyword evidence="3 5" id="KW-0378">Hydrolase</keyword>
<dbReference type="NCBIfam" id="TIGR03814">
    <property type="entry name" value="Gln_ase"/>
    <property type="match status" value="1"/>
</dbReference>
<dbReference type="GO" id="GO:0006543">
    <property type="term" value="P:L-glutamine catabolic process"/>
    <property type="evidence" value="ECO:0007669"/>
    <property type="project" value="TreeGrafter"/>
</dbReference>
<dbReference type="Pfam" id="PF04960">
    <property type="entry name" value="Glutaminase"/>
    <property type="match status" value="1"/>
</dbReference>
<organism evidence="6 7">
    <name type="scientific">Candidatus Akkermansia intestinigallinarum</name>
    <dbReference type="NCBI Taxonomy" id="2838431"/>
    <lineage>
        <taxon>Bacteria</taxon>
        <taxon>Pseudomonadati</taxon>
        <taxon>Verrucomicrobiota</taxon>
        <taxon>Verrucomicrobiia</taxon>
        <taxon>Verrucomicrobiales</taxon>
        <taxon>Akkermansiaceae</taxon>
        <taxon>Akkermansia</taxon>
    </lineage>
</organism>
<evidence type="ECO:0000256" key="4">
    <source>
        <dbReference type="ARBA" id="ARBA00049534"/>
    </source>
</evidence>
<dbReference type="HAMAP" id="MF_00313">
    <property type="entry name" value="Glutaminase"/>
    <property type="match status" value="1"/>
</dbReference>
<protein>
    <recommendedName>
        <fullName evidence="2 5">Glutaminase</fullName>
        <ecNumber evidence="2 5">3.5.1.2</ecNumber>
    </recommendedName>
</protein>
<feature type="binding site" evidence="5">
    <location>
        <position position="121"/>
    </location>
    <ligand>
        <name>substrate</name>
    </ligand>
</feature>
<dbReference type="SUPFAM" id="SSF56601">
    <property type="entry name" value="beta-lactamase/transpeptidase-like"/>
    <property type="match status" value="1"/>
</dbReference>
<dbReference type="InterPro" id="IPR015868">
    <property type="entry name" value="Glutaminase"/>
</dbReference>
<dbReference type="NCBIfam" id="NF009020">
    <property type="entry name" value="PRK12356.1"/>
    <property type="match status" value="1"/>
</dbReference>
<dbReference type="GO" id="GO:0006537">
    <property type="term" value="P:glutamate biosynthetic process"/>
    <property type="evidence" value="ECO:0007669"/>
    <property type="project" value="TreeGrafter"/>
</dbReference>
<dbReference type="Gene3D" id="3.40.710.10">
    <property type="entry name" value="DD-peptidase/beta-lactamase superfamily"/>
    <property type="match status" value="1"/>
</dbReference>
<evidence type="ECO:0000313" key="7">
    <source>
        <dbReference type="Proteomes" id="UP000823964"/>
    </source>
</evidence>
<reference evidence="6" key="1">
    <citation type="journal article" date="2021" name="PeerJ">
        <title>Extensive microbial diversity within the chicken gut microbiome revealed by metagenomics and culture.</title>
        <authorList>
            <person name="Gilroy R."/>
            <person name="Ravi A."/>
            <person name="Getino M."/>
            <person name="Pursley I."/>
            <person name="Horton D.L."/>
            <person name="Alikhan N.F."/>
            <person name="Baker D."/>
            <person name="Gharbi K."/>
            <person name="Hall N."/>
            <person name="Watson M."/>
            <person name="Adriaenssens E.M."/>
            <person name="Foster-Nyarko E."/>
            <person name="Jarju S."/>
            <person name="Secka A."/>
            <person name="Antonio M."/>
            <person name="Oren A."/>
            <person name="Chaudhuri R.R."/>
            <person name="La Ragione R."/>
            <person name="Hildebrand F."/>
            <person name="Pallen M.J."/>
        </authorList>
    </citation>
    <scope>NUCLEOTIDE SEQUENCE</scope>
    <source>
        <strain evidence="6">14975</strain>
    </source>
</reference>